<organism evidence="1 2">
    <name type="scientific">Hydnum rufescens UP504</name>
    <dbReference type="NCBI Taxonomy" id="1448309"/>
    <lineage>
        <taxon>Eukaryota</taxon>
        <taxon>Fungi</taxon>
        <taxon>Dikarya</taxon>
        <taxon>Basidiomycota</taxon>
        <taxon>Agaricomycotina</taxon>
        <taxon>Agaricomycetes</taxon>
        <taxon>Cantharellales</taxon>
        <taxon>Hydnaceae</taxon>
        <taxon>Hydnum</taxon>
    </lineage>
</organism>
<proteinExistence type="predicted"/>
<name>A0A9P6ADU2_9AGAM</name>
<gene>
    <name evidence="1" type="ORF">BS47DRAFT_1402489</name>
</gene>
<dbReference type="EMBL" id="MU129375">
    <property type="protein sequence ID" value="KAF9503354.1"/>
    <property type="molecule type" value="Genomic_DNA"/>
</dbReference>
<keyword evidence="2" id="KW-1185">Reference proteome</keyword>
<dbReference type="AlphaFoldDB" id="A0A9P6ADU2"/>
<evidence type="ECO:0000313" key="1">
    <source>
        <dbReference type="EMBL" id="KAF9503354.1"/>
    </source>
</evidence>
<accession>A0A9P6ADU2</accession>
<sequence>MVLTISNRSATSLLALVTSLLTLISPSHLVTTLLALGTVPHALMISPLNSCDLPRLSVIRPHRSELKA</sequence>
<comment type="caution">
    <text evidence="1">The sequence shown here is derived from an EMBL/GenBank/DDBJ whole genome shotgun (WGS) entry which is preliminary data.</text>
</comment>
<protein>
    <submittedName>
        <fullName evidence="1">Uncharacterized protein</fullName>
    </submittedName>
</protein>
<evidence type="ECO:0000313" key="2">
    <source>
        <dbReference type="Proteomes" id="UP000886523"/>
    </source>
</evidence>
<dbReference type="Proteomes" id="UP000886523">
    <property type="component" value="Unassembled WGS sequence"/>
</dbReference>
<reference evidence="1" key="1">
    <citation type="journal article" date="2020" name="Nat. Commun.">
        <title>Large-scale genome sequencing of mycorrhizal fungi provides insights into the early evolution of symbiotic traits.</title>
        <authorList>
            <person name="Miyauchi S."/>
            <person name="Kiss E."/>
            <person name="Kuo A."/>
            <person name="Drula E."/>
            <person name="Kohler A."/>
            <person name="Sanchez-Garcia M."/>
            <person name="Morin E."/>
            <person name="Andreopoulos B."/>
            <person name="Barry K.W."/>
            <person name="Bonito G."/>
            <person name="Buee M."/>
            <person name="Carver A."/>
            <person name="Chen C."/>
            <person name="Cichocki N."/>
            <person name="Clum A."/>
            <person name="Culley D."/>
            <person name="Crous P.W."/>
            <person name="Fauchery L."/>
            <person name="Girlanda M."/>
            <person name="Hayes R.D."/>
            <person name="Keri Z."/>
            <person name="LaButti K."/>
            <person name="Lipzen A."/>
            <person name="Lombard V."/>
            <person name="Magnuson J."/>
            <person name="Maillard F."/>
            <person name="Murat C."/>
            <person name="Nolan M."/>
            <person name="Ohm R.A."/>
            <person name="Pangilinan J."/>
            <person name="Pereira M.F."/>
            <person name="Perotto S."/>
            <person name="Peter M."/>
            <person name="Pfister S."/>
            <person name="Riley R."/>
            <person name="Sitrit Y."/>
            <person name="Stielow J.B."/>
            <person name="Szollosi G."/>
            <person name="Zifcakova L."/>
            <person name="Stursova M."/>
            <person name="Spatafora J.W."/>
            <person name="Tedersoo L."/>
            <person name="Vaario L.M."/>
            <person name="Yamada A."/>
            <person name="Yan M."/>
            <person name="Wang P."/>
            <person name="Xu J."/>
            <person name="Bruns T."/>
            <person name="Baldrian P."/>
            <person name="Vilgalys R."/>
            <person name="Dunand C."/>
            <person name="Henrissat B."/>
            <person name="Grigoriev I.V."/>
            <person name="Hibbett D."/>
            <person name="Nagy L.G."/>
            <person name="Martin F.M."/>
        </authorList>
    </citation>
    <scope>NUCLEOTIDE SEQUENCE</scope>
    <source>
        <strain evidence="1">UP504</strain>
    </source>
</reference>